<evidence type="ECO:0000256" key="4">
    <source>
        <dbReference type="ARBA" id="ARBA00022840"/>
    </source>
</evidence>
<keyword evidence="3" id="KW-0547">Nucleotide-binding</keyword>
<reference evidence="8" key="2">
    <citation type="submission" date="2016-02" db="EMBL/GenBank/DDBJ databases">
        <authorList>
            <person name="Wen L."/>
            <person name="He K."/>
            <person name="Yang H."/>
        </authorList>
    </citation>
    <scope>NUCLEOTIDE SEQUENCE [LARGE SCALE GENOMIC DNA]</scope>
    <source>
        <strain evidence="8">JCM 15929</strain>
    </source>
</reference>
<dbReference type="GO" id="GO:0005524">
    <property type="term" value="F:ATP binding"/>
    <property type="evidence" value="ECO:0007669"/>
    <property type="project" value="UniProtKB-KW"/>
</dbReference>
<dbReference type="EMBL" id="LSRF01000055">
    <property type="protein sequence ID" value="KXP07827.1"/>
    <property type="molecule type" value="Genomic_DNA"/>
</dbReference>
<name>A0A138ABT6_9ACTN</name>
<feature type="domain" description="Protein kinase" evidence="5">
    <location>
        <begin position="124"/>
        <end position="438"/>
    </location>
</feature>
<sequence>MSEITRGGAKRTAKLAGLPLGMAGRTAVGWGKRLAGADKDEVNAELQAKAAEQLFEVLGQLKGGAMKLGQAMSVMEAAVPPEYAAPYRDALAKLQNEAPPMPAATVHKVLDQQLGTGWRDRFSSFDDDAAASASIGQVHRGVWADGREVAVKVQYPGADEALRADLKALGRLSSVLKPLTPGADVKSLVQELTDRTEAELDYRYEATNQRKFAKAFDGDPNVKVPKVFASAPTVIISEWVSGRPLREVISGGTQEERNDAASKLTEFEVSAPARTGLLHGDPHPGNFMIAPDGRLIALDFGAVAEYPGGIPPAVGKILRLARDEDYDALFPLLRSQGFIPPRLEITPEDIRSYLAPYVDPLRSESFHFTRKWLMKAAYTATDVRGEQFQTGRKLSLPAEYVMLFRVLLGMVGICSQMEAEAPYRSIVEHWIPLLDGDE</sequence>
<protein>
    <submittedName>
        <fullName evidence="7">ABC transporter ATP-binding protein</fullName>
    </submittedName>
</protein>
<keyword evidence="4 7" id="KW-0067">ATP-binding</keyword>
<comment type="caution">
    <text evidence="7">The sequence shown here is derived from an EMBL/GenBank/DDBJ whole genome shotgun (WGS) entry which is preliminary data.</text>
</comment>
<proteinExistence type="inferred from homology"/>
<dbReference type="CDD" id="cd13970">
    <property type="entry name" value="ABC1_ADCK3"/>
    <property type="match status" value="1"/>
</dbReference>
<dbReference type="RefSeq" id="WP_068571742.1">
    <property type="nucleotide sequence ID" value="NZ_LSRE01000002.1"/>
</dbReference>
<dbReference type="OrthoDB" id="9795390at2"/>
<dbReference type="EMBL" id="LSRE01000002">
    <property type="protein sequence ID" value="KXP01072.1"/>
    <property type="molecule type" value="Genomic_DNA"/>
</dbReference>
<evidence type="ECO:0000259" key="5">
    <source>
        <dbReference type="PROSITE" id="PS50011"/>
    </source>
</evidence>
<dbReference type="STRING" id="239498.AXK60_09385"/>
<dbReference type="GO" id="GO:0004672">
    <property type="term" value="F:protein kinase activity"/>
    <property type="evidence" value="ECO:0007669"/>
    <property type="project" value="InterPro"/>
</dbReference>
<dbReference type="Proteomes" id="UP000070258">
    <property type="component" value="Unassembled WGS sequence"/>
</dbReference>
<evidence type="ECO:0000256" key="3">
    <source>
        <dbReference type="ARBA" id="ARBA00022741"/>
    </source>
</evidence>
<evidence type="ECO:0000313" key="9">
    <source>
        <dbReference type="Proteomes" id="UP000070409"/>
    </source>
</evidence>
<evidence type="ECO:0000313" key="8">
    <source>
        <dbReference type="Proteomes" id="UP000070258"/>
    </source>
</evidence>
<accession>A0A138ABT6</accession>
<dbReference type="PANTHER" id="PTHR43851:SF3">
    <property type="entry name" value="COENZYME Q8"/>
    <property type="match status" value="1"/>
</dbReference>
<organism evidence="7 8">
    <name type="scientific">Tsukamurella pseudospumae</name>
    <dbReference type="NCBI Taxonomy" id="239498"/>
    <lineage>
        <taxon>Bacteria</taxon>
        <taxon>Bacillati</taxon>
        <taxon>Actinomycetota</taxon>
        <taxon>Actinomycetes</taxon>
        <taxon>Mycobacteriales</taxon>
        <taxon>Tsukamurellaceae</taxon>
        <taxon>Tsukamurella</taxon>
    </lineage>
</organism>
<evidence type="ECO:0000313" key="7">
    <source>
        <dbReference type="EMBL" id="KXP07827.1"/>
    </source>
</evidence>
<dbReference type="InterPro" id="IPR011009">
    <property type="entry name" value="Kinase-like_dom_sf"/>
</dbReference>
<dbReference type="AlphaFoldDB" id="A0A138ABT6"/>
<dbReference type="InterPro" id="IPR034646">
    <property type="entry name" value="ADCK3_dom"/>
</dbReference>
<evidence type="ECO:0000313" key="6">
    <source>
        <dbReference type="EMBL" id="KXP01072.1"/>
    </source>
</evidence>
<evidence type="ECO:0000256" key="2">
    <source>
        <dbReference type="ARBA" id="ARBA00022679"/>
    </source>
</evidence>
<dbReference type="InterPro" id="IPR051409">
    <property type="entry name" value="Atypical_kinase_ADCK"/>
</dbReference>
<dbReference type="Pfam" id="PF03109">
    <property type="entry name" value="ABC1"/>
    <property type="match status" value="1"/>
</dbReference>
<reference evidence="7" key="3">
    <citation type="submission" date="2016-02" db="EMBL/GenBank/DDBJ databases">
        <authorList>
            <person name="Teng J.L."/>
            <person name="Yang Y."/>
            <person name="Huang Y."/>
            <person name="Guo F."/>
            <person name="Wei W."/>
            <person name="Chen J.H."/>
            <person name="Wong S.Y."/>
            <person name="Lau S.K."/>
            <person name="Woo P.C."/>
        </authorList>
    </citation>
    <scope>NUCLEOTIDE SEQUENCE</scope>
    <source>
        <strain evidence="7">JCM 15929</strain>
    </source>
</reference>
<evidence type="ECO:0000256" key="1">
    <source>
        <dbReference type="ARBA" id="ARBA00009670"/>
    </source>
</evidence>
<reference evidence="6 9" key="1">
    <citation type="submission" date="2016-02" db="EMBL/GenBank/DDBJ databases">
        <authorList>
            <person name="Teng J.L."/>
            <person name="Tang Y."/>
            <person name="Huang Y."/>
            <person name="Guo F."/>
            <person name="Wei W."/>
            <person name="Chen J.H."/>
            <person name="Wong S.Y."/>
            <person name="Lau S.K."/>
            <person name="Woo P.C."/>
        </authorList>
    </citation>
    <scope>NUCLEOTIDE SEQUENCE [LARGE SCALE GENOMIC DNA]</scope>
    <source>
        <strain evidence="6 9">JCM 13375</strain>
    </source>
</reference>
<dbReference type="InterPro" id="IPR000719">
    <property type="entry name" value="Prot_kinase_dom"/>
</dbReference>
<dbReference type="Proteomes" id="UP000070409">
    <property type="component" value="Unassembled WGS sequence"/>
</dbReference>
<dbReference type="InterPro" id="IPR004147">
    <property type="entry name" value="ABC1_dom"/>
</dbReference>
<comment type="similarity">
    <text evidence="1">Belongs to the protein kinase superfamily. ADCK protein kinase family.</text>
</comment>
<gene>
    <name evidence="7" type="ORF">AXK60_09385</name>
    <name evidence="6" type="ORF">AXK61_13915</name>
</gene>
<keyword evidence="2" id="KW-0808">Transferase</keyword>
<dbReference type="PROSITE" id="PS50011">
    <property type="entry name" value="PROTEIN_KINASE_DOM"/>
    <property type="match status" value="1"/>
</dbReference>
<dbReference type="PANTHER" id="PTHR43851">
    <property type="match status" value="1"/>
</dbReference>
<dbReference type="SUPFAM" id="SSF56112">
    <property type="entry name" value="Protein kinase-like (PK-like)"/>
    <property type="match status" value="1"/>
</dbReference>
<keyword evidence="9" id="KW-1185">Reference proteome</keyword>